<dbReference type="PANTHER" id="PTHR13604:SF0">
    <property type="entry name" value="ABASIC SITE PROCESSING PROTEIN HMCES"/>
    <property type="match status" value="1"/>
</dbReference>
<evidence type="ECO:0000256" key="4">
    <source>
        <dbReference type="ARBA" id="ARBA00022801"/>
    </source>
</evidence>
<accession>A0ABV7ZUB2</accession>
<comment type="similarity">
    <text evidence="1 8">Belongs to the SOS response-associated peptidase family.</text>
</comment>
<proteinExistence type="inferred from homology"/>
<evidence type="ECO:0000256" key="3">
    <source>
        <dbReference type="ARBA" id="ARBA00022763"/>
    </source>
</evidence>
<organism evidence="9 10">
    <name type="scientific">Saccharospirillum mangrovi</name>
    <dbReference type="NCBI Taxonomy" id="2161747"/>
    <lineage>
        <taxon>Bacteria</taxon>
        <taxon>Pseudomonadati</taxon>
        <taxon>Pseudomonadota</taxon>
        <taxon>Gammaproteobacteria</taxon>
        <taxon>Oceanospirillales</taxon>
        <taxon>Saccharospirillaceae</taxon>
        <taxon>Saccharospirillum</taxon>
    </lineage>
</organism>
<dbReference type="EC" id="3.4.-.-" evidence="8"/>
<name>A0ABV7ZUB2_9GAMM</name>
<dbReference type="SUPFAM" id="SSF143081">
    <property type="entry name" value="BB1717-like"/>
    <property type="match status" value="1"/>
</dbReference>
<keyword evidence="7" id="KW-0456">Lyase</keyword>
<keyword evidence="4 8" id="KW-0378">Hydrolase</keyword>
<reference evidence="10" key="1">
    <citation type="journal article" date="2019" name="Int. J. Syst. Evol. Microbiol.">
        <title>The Global Catalogue of Microorganisms (GCM) 10K type strain sequencing project: providing services to taxonomists for standard genome sequencing and annotation.</title>
        <authorList>
            <consortium name="The Broad Institute Genomics Platform"/>
            <consortium name="The Broad Institute Genome Sequencing Center for Infectious Disease"/>
            <person name="Wu L."/>
            <person name="Ma J."/>
        </authorList>
    </citation>
    <scope>NUCLEOTIDE SEQUENCE [LARGE SCALE GENOMIC DNA]</scope>
    <source>
        <strain evidence="10">IBRC 10765</strain>
    </source>
</reference>
<keyword evidence="2 8" id="KW-0645">Protease</keyword>
<evidence type="ECO:0000313" key="9">
    <source>
        <dbReference type="EMBL" id="MFC3852158.1"/>
    </source>
</evidence>
<dbReference type="PANTHER" id="PTHR13604">
    <property type="entry name" value="DC12-RELATED"/>
    <property type="match status" value="1"/>
</dbReference>
<dbReference type="InterPro" id="IPR003738">
    <property type="entry name" value="SRAP"/>
</dbReference>
<keyword evidence="5" id="KW-0190">Covalent protein-DNA linkage</keyword>
<evidence type="ECO:0000256" key="5">
    <source>
        <dbReference type="ARBA" id="ARBA00023124"/>
    </source>
</evidence>
<keyword evidence="3" id="KW-0227">DNA damage</keyword>
<dbReference type="Proteomes" id="UP001595617">
    <property type="component" value="Unassembled WGS sequence"/>
</dbReference>
<dbReference type="EMBL" id="JBHRYR010000002">
    <property type="protein sequence ID" value="MFC3852158.1"/>
    <property type="molecule type" value="Genomic_DNA"/>
</dbReference>
<evidence type="ECO:0000256" key="2">
    <source>
        <dbReference type="ARBA" id="ARBA00022670"/>
    </source>
</evidence>
<keyword evidence="6" id="KW-0238">DNA-binding</keyword>
<keyword evidence="10" id="KW-1185">Reference proteome</keyword>
<evidence type="ECO:0000256" key="8">
    <source>
        <dbReference type="RuleBase" id="RU364100"/>
    </source>
</evidence>
<gene>
    <name evidence="9" type="ORF">ACFOOG_04840</name>
</gene>
<comment type="caution">
    <text evidence="9">The sequence shown here is derived from an EMBL/GenBank/DDBJ whole genome shotgun (WGS) entry which is preliminary data.</text>
</comment>
<evidence type="ECO:0000313" key="10">
    <source>
        <dbReference type="Proteomes" id="UP001595617"/>
    </source>
</evidence>
<sequence length="240" mass="27166">MCGAFYVRQSPTLAAYFGLESPSDLGEWVGREIINPRRILDGRSEFTVFRPTDRVLVIVQNKSGQYILQSARWWLLMKSDVEGTLTPHQEYATFNSRIDKVMATGRTLHNTRPKSFRVLIPASGYYEWLGKVPYAIERADGEPILFGAMAKAYPTPEGGYELGVSIVTLPGHPKLAHIHPKSLPLMIEDNEIPHWLDRTLANQHLHSFATPMLKHDMNTQPKSDIKQPELFGELQRIAAD</sequence>
<evidence type="ECO:0000256" key="7">
    <source>
        <dbReference type="ARBA" id="ARBA00023239"/>
    </source>
</evidence>
<dbReference type="RefSeq" id="WP_380693987.1">
    <property type="nucleotide sequence ID" value="NZ_JBHRYR010000002.1"/>
</dbReference>
<dbReference type="Pfam" id="PF02586">
    <property type="entry name" value="SRAP"/>
    <property type="match status" value="1"/>
</dbReference>
<dbReference type="Gene3D" id="3.90.1680.10">
    <property type="entry name" value="SOS response associated peptidase-like"/>
    <property type="match status" value="1"/>
</dbReference>
<protein>
    <recommendedName>
        <fullName evidence="8">Abasic site processing protein</fullName>
        <ecNumber evidence="8">3.4.-.-</ecNumber>
    </recommendedName>
</protein>
<dbReference type="InterPro" id="IPR036590">
    <property type="entry name" value="SRAP-like"/>
</dbReference>
<evidence type="ECO:0000256" key="1">
    <source>
        <dbReference type="ARBA" id="ARBA00008136"/>
    </source>
</evidence>
<evidence type="ECO:0000256" key="6">
    <source>
        <dbReference type="ARBA" id="ARBA00023125"/>
    </source>
</evidence>